<comment type="similarity">
    <text evidence="2 12">Belongs to the type II topoisomerase GyrB family.</text>
</comment>
<comment type="subcellular location">
    <subcellularLocation>
        <location evidence="12">Cytoplasm</location>
    </subcellularLocation>
</comment>
<dbReference type="Pfam" id="PF14528">
    <property type="entry name" value="LAGLIDADG_3"/>
    <property type="match status" value="1"/>
</dbReference>
<keyword evidence="8" id="KW-0651">Protein splicing</keyword>
<keyword evidence="10" id="KW-0238">DNA-binding</keyword>
<dbReference type="InterPro" id="IPR013760">
    <property type="entry name" value="Topo_IIA-like_dom_sf"/>
</dbReference>
<evidence type="ECO:0000256" key="5">
    <source>
        <dbReference type="ARBA" id="ARBA00022813"/>
    </source>
</evidence>
<dbReference type="PRINTS" id="PR00418">
    <property type="entry name" value="TPI2FAMILY"/>
</dbReference>
<evidence type="ECO:0000256" key="4">
    <source>
        <dbReference type="ARBA" id="ARBA00022741"/>
    </source>
</evidence>
<dbReference type="FunFam" id="3.30.230.10:FF:000005">
    <property type="entry name" value="DNA gyrase subunit B"/>
    <property type="match status" value="1"/>
</dbReference>
<dbReference type="SMART" id="SM00433">
    <property type="entry name" value="TOP2c"/>
    <property type="match status" value="1"/>
</dbReference>
<dbReference type="InterPro" id="IPR006171">
    <property type="entry name" value="TOPRIM_dom"/>
</dbReference>
<dbReference type="CDD" id="cd00081">
    <property type="entry name" value="Hint"/>
    <property type="match status" value="1"/>
</dbReference>
<dbReference type="GO" id="GO:0016539">
    <property type="term" value="P:intein-mediated protein splicing"/>
    <property type="evidence" value="ECO:0007669"/>
    <property type="project" value="InterPro"/>
</dbReference>
<dbReference type="GO" id="GO:0003677">
    <property type="term" value="F:DNA binding"/>
    <property type="evidence" value="ECO:0007669"/>
    <property type="project" value="UniProtKB-KW"/>
</dbReference>
<evidence type="ECO:0000256" key="6">
    <source>
        <dbReference type="ARBA" id="ARBA00022840"/>
    </source>
</evidence>
<dbReference type="Gene3D" id="3.30.565.10">
    <property type="entry name" value="Histidine kinase-like ATPase, C-terminal domain"/>
    <property type="match status" value="1"/>
</dbReference>
<dbReference type="Pfam" id="PF00986">
    <property type="entry name" value="DNA_gyraseB_C"/>
    <property type="match status" value="1"/>
</dbReference>
<dbReference type="InterPro" id="IPR036844">
    <property type="entry name" value="Hint_dom_sf"/>
</dbReference>
<dbReference type="SMART" id="SM00530">
    <property type="entry name" value="HTH_XRE"/>
    <property type="match status" value="1"/>
</dbReference>
<sequence length="1202" mass="133442">MADETDYGAGQIQVLEGLQAVRKRPAMYIGSTDGRGLHHLVYEVVDNSIDEALAGYCDHIEVTIHDDGSVSVADDGRGIPVDTHEEYDRPAVEVIMTVLHAGGKFDNKSYQVSGGLHGVGVSVVNALAKSLEVEVRRDGSLWTHSFDRGEPEPDAFQQVRSLEPDEETGTQIRFWPDEDIFETTEFTYSTLANRLRELAFLNSGVKITLTDDRNDEEDVFLYDGGIKEFVHYLNETKTPIHEEVIYLDDEEDNIAVEIAIQATDELQGSIHAFANNINTREGGTHLTGFKTALTRVVNDYANDHNLTTDLDENLKGEDVREGLTAVVSVKHPDPQFEGQTKTKLGNSEVRGIVESATHEHLRTYLEENPDTGEAVVAKAAEAARARKAAKQAEELTRRKSALESTALPGKLADCQTRDPTESELFVVEGDSAGGSAKQGRDRHNQAILPIKGKILNVEKHRLDRILENNEIRALITAIGAGVGEEFDIEETRYQKIILMSVDGEEHGFVRDGDGNTRFVEIGPFIDGVIDADGEGYEEYEVLCFGRDDNRTKFRPIDQVIRHEIDEPLYEIETRYGRNLKVTASHSVFVHRDGEIQLASGDEIEPGDEVVAPRSIPVSGDRDGDRIDLLAELVARQDELDSELYARGEGIEEMFKQQVRAEYATDGGAVARAEPRVEIPESVRSQLRSERTDAGLTQQDVCDAVGVSQPITVSQWERGNSRPTVSNFEAYCEAVGVSPAAAIGEVTVDDSLLDQRWNNQYESAPTNRVRDYVRISDLEESDLDDIPEDAHVELTPEHYADHGIDRYVEIDETLCELFGIYAADGSSSPRNGVRLAIGNTNESLRDRYIDAFEAVFGIPAKHSEADDRVDEVKLVNRAAALAWEYVFGFDGETAVEKSVPDLVFDVSSSCQQAFLRGYLHGDGAVNESRIAWTTCSRDLASGLMYLLSAQGVMGSHSTTPPSALNAGYETNAEQHTVTVAARADLSRIRDVWEPHRNGDALVPKVNEGHNNPGARRYREISDDLVALSVREVSEVEPSSEYVYDFSVESDENFIAGMGGLCAHNTDADVDGAHIRTLLLTLLYRHMRPLIEAGYVYAAQPPLYRVRYRGNTYDAMTEADRDRIVEEKCNGNPTQVQRFKGLGEMNPDQLWETTMDPENRILKRITIEDAAAADRMFSVLMGDAVEPRKQFIKEHATDAEWVDI</sequence>
<dbReference type="InterPro" id="IPR010982">
    <property type="entry name" value="Lambda_DNA-bd_dom_sf"/>
</dbReference>
<keyword evidence="3 12" id="KW-0479">Metal-binding</keyword>
<keyword evidence="4 12" id="KW-0547">Nucleotide-binding</keyword>
<dbReference type="PANTHER" id="PTHR45866">
    <property type="entry name" value="DNA GYRASE/TOPOISOMERASE SUBUNIT B"/>
    <property type="match status" value="1"/>
</dbReference>
<dbReference type="NCBIfam" id="NF004189">
    <property type="entry name" value="PRK05644.1"/>
    <property type="match status" value="1"/>
</dbReference>
<dbReference type="InterPro" id="IPR004860">
    <property type="entry name" value="LAGLIDADG_dom"/>
</dbReference>
<dbReference type="InterPro" id="IPR003594">
    <property type="entry name" value="HATPase_dom"/>
</dbReference>
<comment type="catalytic activity">
    <reaction evidence="1 12">
        <text>ATP-dependent breakage, passage and rejoining of double-stranded DNA.</text>
        <dbReference type="EC" id="5.6.2.2"/>
    </reaction>
</comment>
<evidence type="ECO:0000313" key="16">
    <source>
        <dbReference type="EMBL" id="RJX50185.1"/>
    </source>
</evidence>
<dbReference type="InterPro" id="IPR001241">
    <property type="entry name" value="Topo_IIA"/>
</dbReference>
<evidence type="ECO:0000256" key="3">
    <source>
        <dbReference type="ARBA" id="ARBA00022723"/>
    </source>
</evidence>
<dbReference type="SMART" id="SM00305">
    <property type="entry name" value="HintC"/>
    <property type="match status" value="1"/>
</dbReference>
<dbReference type="SUPFAM" id="SSF47413">
    <property type="entry name" value="lambda repressor-like DNA-binding domains"/>
    <property type="match status" value="1"/>
</dbReference>
<dbReference type="InterPro" id="IPR002288">
    <property type="entry name" value="DNA_gyrase_B_C"/>
</dbReference>
<keyword evidence="5" id="KW-0068">Autocatalytic cleavage</keyword>
<dbReference type="GO" id="GO:0046872">
    <property type="term" value="F:metal ion binding"/>
    <property type="evidence" value="ECO:0007669"/>
    <property type="project" value="UniProtKB-KW"/>
</dbReference>
<dbReference type="PRINTS" id="PR00379">
    <property type="entry name" value="INTEIN"/>
</dbReference>
<evidence type="ECO:0000256" key="12">
    <source>
        <dbReference type="HAMAP-Rule" id="MF_01898"/>
    </source>
</evidence>
<dbReference type="EMBL" id="QMDW01000007">
    <property type="protein sequence ID" value="RJX50185.1"/>
    <property type="molecule type" value="Genomic_DNA"/>
</dbReference>
<comment type="miscellaneous">
    <text evidence="12">Few gyrases are as efficient as E.coli at forming negative supercoils. Not all organisms have 2 type II topoisomerases; in organisms with a single type II topoisomerase this enzyme also has to decatenate newly replicated chromosomes.</text>
</comment>
<dbReference type="GO" id="GO:0005737">
    <property type="term" value="C:cytoplasm"/>
    <property type="evidence" value="ECO:0007669"/>
    <property type="project" value="UniProtKB-SubCell"/>
</dbReference>
<keyword evidence="17" id="KW-1185">Reference proteome</keyword>
<evidence type="ECO:0000256" key="8">
    <source>
        <dbReference type="ARBA" id="ARBA00023000"/>
    </source>
</evidence>
<feature type="binding site" evidence="12">
    <location>
        <position position="428"/>
    </location>
    <ligand>
        <name>Mg(2+)</name>
        <dbReference type="ChEBI" id="CHEBI:18420"/>
        <label>1</label>
        <note>catalytic</note>
    </ligand>
</feature>
<dbReference type="InterPro" id="IPR006142">
    <property type="entry name" value="INTEIN"/>
</dbReference>
<evidence type="ECO:0000259" key="15">
    <source>
        <dbReference type="PROSITE" id="PS50943"/>
    </source>
</evidence>
<dbReference type="Pfam" id="PF01751">
    <property type="entry name" value="Toprim"/>
    <property type="match status" value="1"/>
</dbReference>
<evidence type="ECO:0000256" key="1">
    <source>
        <dbReference type="ARBA" id="ARBA00000185"/>
    </source>
</evidence>
<dbReference type="PRINTS" id="PR01159">
    <property type="entry name" value="DNAGYRASEB"/>
</dbReference>
<feature type="coiled-coil region" evidence="13">
    <location>
        <begin position="378"/>
        <end position="405"/>
    </location>
</feature>
<dbReference type="InterPro" id="IPR018522">
    <property type="entry name" value="TopoIIA_CS"/>
</dbReference>
<keyword evidence="6 12" id="KW-0067">ATP-binding</keyword>
<dbReference type="InterPro" id="IPR013759">
    <property type="entry name" value="Topo_IIA_B_C"/>
</dbReference>
<dbReference type="Gene3D" id="2.170.16.10">
    <property type="entry name" value="Hedgehog/Intein (Hint) domain"/>
    <property type="match status" value="2"/>
</dbReference>
<evidence type="ECO:0000313" key="17">
    <source>
        <dbReference type="Proteomes" id="UP000281564"/>
    </source>
</evidence>
<evidence type="ECO:0000256" key="13">
    <source>
        <dbReference type="SAM" id="Coils"/>
    </source>
</evidence>
<dbReference type="FunFam" id="3.30.565.10:FF:000002">
    <property type="entry name" value="DNA gyrase subunit B"/>
    <property type="match status" value="1"/>
</dbReference>
<dbReference type="InterPro" id="IPR000565">
    <property type="entry name" value="Topo_IIA_B"/>
</dbReference>
<dbReference type="EC" id="5.6.2.2" evidence="12"/>
<dbReference type="PROSITE" id="PS50943">
    <property type="entry name" value="HTH_CROC1"/>
    <property type="match status" value="1"/>
</dbReference>
<dbReference type="Gene3D" id="3.10.28.10">
    <property type="entry name" value="Homing endonucleases"/>
    <property type="match status" value="1"/>
</dbReference>
<evidence type="ECO:0000256" key="11">
    <source>
        <dbReference type="ARBA" id="ARBA00023235"/>
    </source>
</evidence>
<keyword evidence="11 12" id="KW-0413">Isomerase</keyword>
<dbReference type="PROSITE" id="PS00177">
    <property type="entry name" value="TOPOISOMERASE_II"/>
    <property type="match status" value="1"/>
</dbReference>
<dbReference type="InterPro" id="IPR004042">
    <property type="entry name" value="Intein_endonuc_central"/>
</dbReference>
<dbReference type="SUPFAM" id="SSF55608">
    <property type="entry name" value="Homing endonucleases"/>
    <property type="match status" value="1"/>
</dbReference>
<dbReference type="PANTHER" id="PTHR45866:SF1">
    <property type="entry name" value="DNA GYRASE SUBUNIT B, MITOCHONDRIAL"/>
    <property type="match status" value="1"/>
</dbReference>
<dbReference type="Proteomes" id="UP000281564">
    <property type="component" value="Unassembled WGS sequence"/>
</dbReference>
<keyword evidence="7 12" id="KW-0460">Magnesium</keyword>
<dbReference type="OrthoDB" id="358756at2157"/>
<dbReference type="SUPFAM" id="SSF55874">
    <property type="entry name" value="ATPase domain of HSP90 chaperone/DNA topoisomerase II/histidine kinase"/>
    <property type="match status" value="1"/>
</dbReference>
<keyword evidence="12" id="KW-0963">Cytoplasm</keyword>
<dbReference type="Gene3D" id="3.30.230.10">
    <property type="match status" value="1"/>
</dbReference>
<dbReference type="Pfam" id="PF01381">
    <property type="entry name" value="HTH_3"/>
    <property type="match status" value="1"/>
</dbReference>
<dbReference type="CDD" id="cd00093">
    <property type="entry name" value="HTH_XRE"/>
    <property type="match status" value="1"/>
</dbReference>
<dbReference type="SMART" id="SM00387">
    <property type="entry name" value="HATPase_c"/>
    <property type="match status" value="1"/>
</dbReference>
<dbReference type="InterPro" id="IPR003586">
    <property type="entry name" value="Hint_dom_C"/>
</dbReference>
<dbReference type="HAMAP" id="MF_01898">
    <property type="entry name" value="GyrB"/>
    <property type="match status" value="1"/>
</dbReference>
<gene>
    <name evidence="12" type="primary">gyrB</name>
    <name evidence="16" type="ORF">DP106_06860</name>
</gene>
<dbReference type="InterPro" id="IPR014721">
    <property type="entry name" value="Ribsml_uS5_D2-typ_fold_subgr"/>
</dbReference>
<dbReference type="Gene3D" id="1.10.260.40">
    <property type="entry name" value="lambda repressor-like DNA-binding domains"/>
    <property type="match status" value="1"/>
</dbReference>
<name>A0A3A6Q110_9EURY</name>
<organism evidence="16 17">
    <name type="scientific">Halonotius pteroides</name>
    <dbReference type="NCBI Taxonomy" id="268735"/>
    <lineage>
        <taxon>Archaea</taxon>
        <taxon>Methanobacteriati</taxon>
        <taxon>Methanobacteriota</taxon>
        <taxon>Stenosarchaea group</taxon>
        <taxon>Halobacteria</taxon>
        <taxon>Halobacteriales</taxon>
        <taxon>Haloferacaceae</taxon>
        <taxon>Halonotius</taxon>
    </lineage>
</organism>
<keyword evidence="9 12" id="KW-0799">Topoisomerase</keyword>
<dbReference type="SUPFAM" id="SSF56719">
    <property type="entry name" value="Type II DNA topoisomerase"/>
    <property type="match status" value="2"/>
</dbReference>
<evidence type="ECO:0000256" key="10">
    <source>
        <dbReference type="ARBA" id="ARBA00023125"/>
    </source>
</evidence>
<comment type="cofactor">
    <cofactor evidence="12">
        <name>Mg(2+)</name>
        <dbReference type="ChEBI" id="CHEBI:18420"/>
    </cofactor>
    <cofactor evidence="12">
        <name>Mn(2+)</name>
        <dbReference type="ChEBI" id="CHEBI:29035"/>
    </cofactor>
    <cofactor evidence="12">
        <name>Ca(2+)</name>
        <dbReference type="ChEBI" id="CHEBI:29108"/>
    </cofactor>
    <text evidence="12">Binds two Mg(2+) per subunit. The magnesium ions form salt bridges with both the protein and the DNA. Can also accept other divalent metal cations, such as Mn(2+) or Ca(2+).</text>
</comment>
<dbReference type="GO" id="GO:0005694">
    <property type="term" value="C:chromosome"/>
    <property type="evidence" value="ECO:0007669"/>
    <property type="project" value="InterPro"/>
</dbReference>
<dbReference type="Gene3D" id="3.40.50.670">
    <property type="match status" value="2"/>
</dbReference>
<feature type="site" description="Interaction with DNA" evidence="12">
    <location>
        <position position="453"/>
    </location>
</feature>
<feature type="site" description="Interaction with DNA" evidence="12">
    <location>
        <position position="456"/>
    </location>
</feature>
<dbReference type="InterPro" id="IPR020568">
    <property type="entry name" value="Ribosomal_Su5_D2-typ_SF"/>
</dbReference>
<evidence type="ECO:0000256" key="7">
    <source>
        <dbReference type="ARBA" id="ARBA00022842"/>
    </source>
</evidence>
<evidence type="ECO:0000256" key="2">
    <source>
        <dbReference type="ARBA" id="ARBA00010708"/>
    </source>
</evidence>
<dbReference type="GO" id="GO:0004519">
    <property type="term" value="F:endonuclease activity"/>
    <property type="evidence" value="ECO:0007669"/>
    <property type="project" value="InterPro"/>
</dbReference>
<dbReference type="Pfam" id="PF02518">
    <property type="entry name" value="HATPase_c"/>
    <property type="match status" value="1"/>
</dbReference>
<dbReference type="CDD" id="cd00822">
    <property type="entry name" value="TopoII_Trans_DNA_gyrase"/>
    <property type="match status" value="1"/>
</dbReference>
<dbReference type="NCBIfam" id="NF011501">
    <property type="entry name" value="PRK14939.1"/>
    <property type="match status" value="1"/>
</dbReference>
<dbReference type="RefSeq" id="WP_120084271.1">
    <property type="nucleotide sequence ID" value="NZ_QMDW01000007.1"/>
</dbReference>
<keyword evidence="13" id="KW-0175">Coiled coil</keyword>
<evidence type="ECO:0000259" key="14">
    <source>
        <dbReference type="PROSITE" id="PS50819"/>
    </source>
</evidence>
<dbReference type="GO" id="GO:0006265">
    <property type="term" value="P:DNA topological change"/>
    <property type="evidence" value="ECO:0007669"/>
    <property type="project" value="UniProtKB-UniRule"/>
</dbReference>
<reference evidence="16 17" key="1">
    <citation type="submission" date="2018-06" db="EMBL/GenBank/DDBJ databases">
        <title>Halonotius sp. F13-13 a new haloarchaeeon isolated from a solar saltern from Isla Cristina, Huelva, Spain.</title>
        <authorList>
            <person name="Duran-Viseras A."/>
            <person name="Sanchez-Porro C."/>
            <person name="Ventosa A."/>
        </authorList>
    </citation>
    <scope>NUCLEOTIDE SEQUENCE [LARGE SCALE GENOMIC DNA]</scope>
    <source>
        <strain evidence="16 17">CECT 7525</strain>
    </source>
</reference>
<dbReference type="InterPro" id="IPR011557">
    <property type="entry name" value="GyrB"/>
</dbReference>
<dbReference type="PROSITE" id="PS50818">
    <property type="entry name" value="INTEIN_C_TER"/>
    <property type="match status" value="1"/>
</dbReference>
<feature type="domain" description="DOD-type homing endonuclease" evidence="14">
    <location>
        <begin position="816"/>
        <end position="951"/>
    </location>
</feature>
<comment type="function">
    <text evidence="12">A type II topoisomerase that negatively supercoils closed circular double-stranded (ds) DNA in an ATP-dependent manner to modulate DNA topology and maintain chromosomes in an underwound state. Negative supercoiling favors strand separation, and DNA replication, transcription, recombination and repair, all of which involve strand separation. Also able to catalyze the interconversion of other topological isomers of dsDNA rings, including catenanes and knotted rings. Type II topoisomerases break and join 2 DNA strands simultaneously in an ATP-dependent manner.</text>
</comment>
<dbReference type="InterPro" id="IPR036890">
    <property type="entry name" value="HATPase_C_sf"/>
</dbReference>
<comment type="caution">
    <text evidence="16">The sequence shown here is derived from an EMBL/GenBank/DDBJ whole genome shotgun (WGS) entry which is preliminary data.</text>
</comment>
<comment type="caution">
    <text evidence="12">Lacks conserved residue(s) required for the propagation of feature annotation.</text>
</comment>
<dbReference type="SUPFAM" id="SSF51294">
    <property type="entry name" value="Hedgehog/intein (Hint) domain"/>
    <property type="match status" value="1"/>
</dbReference>
<evidence type="ECO:0000256" key="9">
    <source>
        <dbReference type="ARBA" id="ARBA00023029"/>
    </source>
</evidence>
<dbReference type="InterPro" id="IPR001387">
    <property type="entry name" value="Cro/C1-type_HTH"/>
</dbReference>
<dbReference type="Pfam" id="PF00204">
    <property type="entry name" value="DNA_gyraseB"/>
    <property type="match status" value="1"/>
</dbReference>
<dbReference type="InterPro" id="IPR003587">
    <property type="entry name" value="Hint_dom_N"/>
</dbReference>
<dbReference type="InterPro" id="IPR030934">
    <property type="entry name" value="Intein_C"/>
</dbReference>
<comment type="subunit">
    <text evidence="12">Heterotetramer, composed of two GyrA and two GyrB chains. In the heterotetramer, GyrA contains the active site tyrosine that forms a transient covalent intermediate with DNA, while GyrB binds cofactors and catalyzes ATP hydrolysis.</text>
</comment>
<proteinExistence type="inferred from homology"/>
<dbReference type="GO" id="GO:0006261">
    <property type="term" value="P:DNA-templated DNA replication"/>
    <property type="evidence" value="ECO:0007669"/>
    <property type="project" value="UniProtKB-UniRule"/>
</dbReference>
<dbReference type="CDD" id="cd16928">
    <property type="entry name" value="HATPase_GyrB-like"/>
    <property type="match status" value="1"/>
</dbReference>
<accession>A0A3A6Q110</accession>
<dbReference type="SUPFAM" id="SSF54211">
    <property type="entry name" value="Ribosomal protein S5 domain 2-like"/>
    <property type="match status" value="1"/>
</dbReference>
<dbReference type="NCBIfam" id="TIGR01445">
    <property type="entry name" value="intein_Nterm"/>
    <property type="match status" value="1"/>
</dbReference>
<feature type="domain" description="HTH cro/C1-type" evidence="15">
    <location>
        <begin position="686"/>
        <end position="741"/>
    </location>
</feature>
<protein>
    <recommendedName>
        <fullName evidence="12">DNA gyrase subunit B</fullName>
        <ecNumber evidence="12">5.6.2.2</ecNumber>
    </recommendedName>
</protein>
<dbReference type="PROSITE" id="PS50817">
    <property type="entry name" value="INTEIN_N_TER"/>
    <property type="match status" value="1"/>
</dbReference>
<dbReference type="GO" id="GO:0003918">
    <property type="term" value="F:DNA topoisomerase type II (double strand cut, ATP-hydrolyzing) activity"/>
    <property type="evidence" value="ECO:0007669"/>
    <property type="project" value="UniProtKB-UniRule"/>
</dbReference>
<dbReference type="Pfam" id="PF14890">
    <property type="entry name" value="Intein_splicing"/>
    <property type="match status" value="1"/>
</dbReference>
<dbReference type="GO" id="GO:0005524">
    <property type="term" value="F:ATP binding"/>
    <property type="evidence" value="ECO:0007669"/>
    <property type="project" value="UniProtKB-UniRule"/>
</dbReference>
<dbReference type="PROSITE" id="PS50819">
    <property type="entry name" value="INTEIN_ENDONUCLEASE"/>
    <property type="match status" value="1"/>
</dbReference>
<dbReference type="InterPro" id="IPR013506">
    <property type="entry name" value="Topo_IIA_bsu_dom2"/>
</dbReference>
<dbReference type="NCBIfam" id="TIGR01443">
    <property type="entry name" value="intein_Cterm"/>
    <property type="match status" value="1"/>
</dbReference>
<dbReference type="InterPro" id="IPR027434">
    <property type="entry name" value="Homing_endonucl"/>
</dbReference>
<dbReference type="SMART" id="SM00306">
    <property type="entry name" value="HintN"/>
    <property type="match status" value="1"/>
</dbReference>
<dbReference type="AlphaFoldDB" id="A0A3A6Q110"/>
<dbReference type="InterPro" id="IPR006141">
    <property type="entry name" value="Intein_N"/>
</dbReference>